<comment type="caution">
    <text evidence="1">The sequence shown here is derived from an EMBL/GenBank/DDBJ whole genome shotgun (WGS) entry which is preliminary data.</text>
</comment>
<accession>A0A6V8GZP9</accession>
<proteinExistence type="predicted"/>
<name>A0A6V8GZP9_TALPI</name>
<gene>
    <name evidence="1" type="ORF">TCE0_015f02175</name>
</gene>
<evidence type="ECO:0000313" key="1">
    <source>
        <dbReference type="EMBL" id="GAM34532.1"/>
    </source>
</evidence>
<organism evidence="1 2">
    <name type="scientific">Talaromyces pinophilus</name>
    <name type="common">Penicillium pinophilum</name>
    <dbReference type="NCBI Taxonomy" id="128442"/>
    <lineage>
        <taxon>Eukaryota</taxon>
        <taxon>Fungi</taxon>
        <taxon>Dikarya</taxon>
        <taxon>Ascomycota</taxon>
        <taxon>Pezizomycotina</taxon>
        <taxon>Eurotiomycetes</taxon>
        <taxon>Eurotiomycetidae</taxon>
        <taxon>Eurotiales</taxon>
        <taxon>Trichocomaceae</taxon>
        <taxon>Talaromyces</taxon>
        <taxon>Talaromyces sect. Talaromyces</taxon>
    </lineage>
</organism>
<dbReference type="AlphaFoldDB" id="A0A6V8GZP9"/>
<evidence type="ECO:0000313" key="2">
    <source>
        <dbReference type="Proteomes" id="UP000053095"/>
    </source>
</evidence>
<reference evidence="2" key="1">
    <citation type="journal article" date="2015" name="Genome Announc.">
        <title>Draft genome sequence of Talaromyces cellulolyticus strain Y-94, a source of lignocellulosic biomass-degrading enzymes.</title>
        <authorList>
            <person name="Fujii T."/>
            <person name="Koike H."/>
            <person name="Sawayama S."/>
            <person name="Yano S."/>
            <person name="Inoue H."/>
        </authorList>
    </citation>
    <scope>NUCLEOTIDE SEQUENCE [LARGE SCALE GENOMIC DNA]</scope>
    <source>
        <strain evidence="2">Y-94</strain>
    </source>
</reference>
<sequence length="70" mass="8100">MVSRFHRLLKRLDNIDDECLPGKDPNIDHRGYIVQVMKDDKGVPTGVYLVEDRDWGPVEVHESDIMTAYT</sequence>
<protein>
    <submittedName>
        <fullName evidence="1">Uncharacterized protein</fullName>
    </submittedName>
</protein>
<dbReference type="EMBL" id="DF933811">
    <property type="protein sequence ID" value="GAM34532.1"/>
    <property type="molecule type" value="Genomic_DNA"/>
</dbReference>
<dbReference type="Proteomes" id="UP000053095">
    <property type="component" value="Unassembled WGS sequence"/>
</dbReference>
<keyword evidence="2" id="KW-1185">Reference proteome</keyword>